<reference evidence="2 3" key="1">
    <citation type="journal article" date="2014" name="Int. J. Syst. Evol. Microbiol.">
        <title>Complete genome sequence of Corynebacterium casei LMG S-19264T (=DSM 44701T), isolated from a smear-ripened cheese.</title>
        <authorList>
            <consortium name="US DOE Joint Genome Institute (JGI-PGF)"/>
            <person name="Walter F."/>
            <person name="Albersmeier A."/>
            <person name="Kalinowski J."/>
            <person name="Ruckert C."/>
        </authorList>
    </citation>
    <scope>NUCLEOTIDE SEQUENCE [LARGE SCALE GENOMIC DNA]</scope>
    <source>
        <strain evidence="2 3">IBRC-M 10912</strain>
    </source>
</reference>
<name>A0ABD5NVD6_9EURY</name>
<evidence type="ECO:0000313" key="2">
    <source>
        <dbReference type="EMBL" id="MFC4246041.1"/>
    </source>
</evidence>
<evidence type="ECO:0000313" key="3">
    <source>
        <dbReference type="Proteomes" id="UP001595821"/>
    </source>
</evidence>
<comment type="caution">
    <text evidence="2">The sequence shown here is derived from an EMBL/GenBank/DDBJ whole genome shotgun (WGS) entry which is preliminary data.</text>
</comment>
<dbReference type="Proteomes" id="UP001595821">
    <property type="component" value="Unassembled WGS sequence"/>
</dbReference>
<gene>
    <name evidence="2" type="ORF">ACFOZ7_03380</name>
</gene>
<dbReference type="RefSeq" id="WP_246975126.1">
    <property type="nucleotide sequence ID" value="NZ_CP095398.1"/>
</dbReference>
<accession>A0ABD5NVD6</accession>
<organism evidence="2 3">
    <name type="scientific">Natribaculum luteum</name>
    <dbReference type="NCBI Taxonomy" id="1586232"/>
    <lineage>
        <taxon>Archaea</taxon>
        <taxon>Methanobacteriati</taxon>
        <taxon>Methanobacteriota</taxon>
        <taxon>Stenosarchaea group</taxon>
        <taxon>Halobacteria</taxon>
        <taxon>Halobacteriales</taxon>
        <taxon>Natrialbaceae</taxon>
        <taxon>Natribaculum</taxon>
    </lineage>
</organism>
<dbReference type="AlphaFoldDB" id="A0ABD5NVD6"/>
<dbReference type="EMBL" id="JBHSDJ010000009">
    <property type="protein sequence ID" value="MFC4246041.1"/>
    <property type="molecule type" value="Genomic_DNA"/>
</dbReference>
<feature type="region of interest" description="Disordered" evidence="1">
    <location>
        <begin position="1"/>
        <end position="65"/>
    </location>
</feature>
<sequence length="65" mass="6908">MAGRLPIATDDVAERFDETAPPETRPLGSSDGRERPRLEWGAASIDRRSAGPTGTRSAGALEGDR</sequence>
<dbReference type="GeneID" id="71856162"/>
<protein>
    <submittedName>
        <fullName evidence="2">Uncharacterized protein</fullName>
    </submittedName>
</protein>
<proteinExistence type="predicted"/>
<evidence type="ECO:0000256" key="1">
    <source>
        <dbReference type="SAM" id="MobiDB-lite"/>
    </source>
</evidence>